<keyword evidence="2" id="KW-0540">Nuclease</keyword>
<keyword evidence="2" id="KW-0378">Hydrolase</keyword>
<feature type="region of interest" description="Disordered" evidence="1">
    <location>
        <begin position="241"/>
        <end position="380"/>
    </location>
</feature>
<feature type="compositionally biased region" description="Basic residues" evidence="1">
    <location>
        <begin position="369"/>
        <end position="380"/>
    </location>
</feature>
<keyword evidence="3" id="KW-1185">Reference proteome</keyword>
<reference evidence="2 3" key="1">
    <citation type="submission" date="2020-08" db="EMBL/GenBank/DDBJ databases">
        <title>Genomic Encyclopedia of Type Strains, Phase III (KMG-III): the genomes of soil and plant-associated and newly described type strains.</title>
        <authorList>
            <person name="Whitman W."/>
        </authorList>
    </citation>
    <scope>NUCLEOTIDE SEQUENCE [LARGE SCALE GENOMIC DNA]</scope>
    <source>
        <strain evidence="2 3">CECT 8075</strain>
    </source>
</reference>
<feature type="compositionally biased region" description="Basic residues" evidence="1">
    <location>
        <begin position="324"/>
        <end position="335"/>
    </location>
</feature>
<dbReference type="Gene3D" id="1.10.1670.10">
    <property type="entry name" value="Helix-hairpin-Helix base-excision DNA repair enzymes (C-terminal)"/>
    <property type="match status" value="1"/>
</dbReference>
<dbReference type="InterPro" id="IPR011257">
    <property type="entry name" value="DNA_glycosylase"/>
</dbReference>
<proteinExistence type="predicted"/>
<feature type="compositionally biased region" description="Basic and acidic residues" evidence="1">
    <location>
        <begin position="241"/>
        <end position="252"/>
    </location>
</feature>
<keyword evidence="2" id="KW-0255">Endonuclease</keyword>
<name>A0A7W5DYG3_9BACT</name>
<dbReference type="Gene3D" id="1.10.340.30">
    <property type="entry name" value="Hypothetical protein, domain 2"/>
    <property type="match status" value="1"/>
</dbReference>
<dbReference type="EC" id="4.2.99.18" evidence="2"/>
<organism evidence="2 3">
    <name type="scientific">Aporhodopirellula rubra</name>
    <dbReference type="NCBI Taxonomy" id="980271"/>
    <lineage>
        <taxon>Bacteria</taxon>
        <taxon>Pseudomonadati</taxon>
        <taxon>Planctomycetota</taxon>
        <taxon>Planctomycetia</taxon>
        <taxon>Pirellulales</taxon>
        <taxon>Pirellulaceae</taxon>
        <taxon>Aporhodopirellula</taxon>
    </lineage>
</organism>
<evidence type="ECO:0000313" key="3">
    <source>
        <dbReference type="Proteomes" id="UP000536179"/>
    </source>
</evidence>
<dbReference type="Proteomes" id="UP000536179">
    <property type="component" value="Unassembled WGS sequence"/>
</dbReference>
<dbReference type="AlphaFoldDB" id="A0A7W5DYG3"/>
<evidence type="ECO:0000313" key="2">
    <source>
        <dbReference type="EMBL" id="MBB3206428.1"/>
    </source>
</evidence>
<dbReference type="GO" id="GO:0140078">
    <property type="term" value="F:class I DNA-(apurinic or apyrimidinic site) endonuclease activity"/>
    <property type="evidence" value="ECO:0007669"/>
    <property type="project" value="UniProtKB-EC"/>
</dbReference>
<dbReference type="GO" id="GO:0006281">
    <property type="term" value="P:DNA repair"/>
    <property type="evidence" value="ECO:0007669"/>
    <property type="project" value="InterPro"/>
</dbReference>
<gene>
    <name evidence="2" type="ORF">FHS27_002237</name>
</gene>
<feature type="compositionally biased region" description="Basic and acidic residues" evidence="1">
    <location>
        <begin position="311"/>
        <end position="323"/>
    </location>
</feature>
<sequence>MSATNRSKLIAKLHAALKKNYSVPPASPSRPLLEHALYACLLEDCPGELADEGLAKLEQDYFDWNEVRVTTVTELSDVLSSLPDPNKAASRLKSNLQGIFEEFYSFDLDHLKKENLGKAVAKFEKLPGMTPFVLSYIIQHGLGGHSIPIDYSAMVIMLVSGIASQAEAADGRVPGLERAIPKSKGVEFANLLHQPAVALLMDPADKTARAMLESVSKGSSADLDEWLVSKKAAKKRVAKRKAEERETAKQEAEAAAVAEPVEKAPAGKKKPIRSAAKATSTTNKPKAAKKAAAPKASAETSDAGTKAKAAVTKEADEAEEAKTAKAKKSTKKSASKKTSAADTASKKKKDDAGETADAEASKSTSGKKAANRKLTKRKPR</sequence>
<keyword evidence="2" id="KW-0456">Lyase</keyword>
<accession>A0A7W5DYG3</accession>
<dbReference type="EMBL" id="JACHXU010000006">
    <property type="protein sequence ID" value="MBB3206428.1"/>
    <property type="molecule type" value="Genomic_DNA"/>
</dbReference>
<protein>
    <submittedName>
        <fullName evidence="2">Endonuclease-3</fullName>
        <ecNumber evidence="2">4.2.99.18</ecNumber>
    </submittedName>
</protein>
<feature type="compositionally biased region" description="Low complexity" evidence="1">
    <location>
        <begin position="274"/>
        <end position="310"/>
    </location>
</feature>
<dbReference type="RefSeq" id="WP_009104200.1">
    <property type="nucleotide sequence ID" value="NZ_JACHXU010000006.1"/>
</dbReference>
<dbReference type="SUPFAM" id="SSF48150">
    <property type="entry name" value="DNA-glycosylase"/>
    <property type="match status" value="1"/>
</dbReference>
<comment type="caution">
    <text evidence="2">The sequence shown here is derived from an EMBL/GenBank/DDBJ whole genome shotgun (WGS) entry which is preliminary data.</text>
</comment>
<evidence type="ECO:0000256" key="1">
    <source>
        <dbReference type="SAM" id="MobiDB-lite"/>
    </source>
</evidence>
<dbReference type="InterPro" id="IPR023170">
    <property type="entry name" value="HhH_base_excis_C"/>
</dbReference>